<evidence type="ECO:0000256" key="5">
    <source>
        <dbReference type="SAM" id="MobiDB-lite"/>
    </source>
</evidence>
<proteinExistence type="predicted"/>
<dbReference type="Gene3D" id="4.10.1000.10">
    <property type="entry name" value="Zinc finger, CCCH-type"/>
    <property type="match status" value="1"/>
</dbReference>
<keyword evidence="10" id="KW-1185">Reference proteome</keyword>
<comment type="caution">
    <text evidence="8">The sequence shown here is derived from an EMBL/GenBank/DDBJ whole genome shotgun (WGS) entry which is preliminary data.</text>
</comment>
<reference evidence="9 10" key="2">
    <citation type="submission" date="2024-05" db="EMBL/GenBank/DDBJ databases">
        <authorList>
            <person name="Chen Y."/>
            <person name="Shah S."/>
            <person name="Dougan E. K."/>
            <person name="Thang M."/>
            <person name="Chan C."/>
        </authorList>
    </citation>
    <scope>NUCLEOTIDE SEQUENCE [LARGE SCALE GENOMIC DNA]</scope>
</reference>
<dbReference type="Proteomes" id="UP001152797">
    <property type="component" value="Unassembled WGS sequence"/>
</dbReference>
<evidence type="ECO:0000313" key="9">
    <source>
        <dbReference type="EMBL" id="CAL4760341.1"/>
    </source>
</evidence>
<evidence type="ECO:0000259" key="7">
    <source>
        <dbReference type="PROSITE" id="PS50103"/>
    </source>
</evidence>
<feature type="chain" id="PRO_5043269437" description="C3H1-type domain-containing protein" evidence="6">
    <location>
        <begin position="16"/>
        <end position="334"/>
    </location>
</feature>
<dbReference type="InterPro" id="IPR036855">
    <property type="entry name" value="Znf_CCCH_sf"/>
</dbReference>
<evidence type="ECO:0000313" key="10">
    <source>
        <dbReference type="Proteomes" id="UP001152797"/>
    </source>
</evidence>
<dbReference type="PROSITE" id="PS50103">
    <property type="entry name" value="ZF_C3H1"/>
    <property type="match status" value="1"/>
</dbReference>
<feature type="domain" description="C3H1-type" evidence="7">
    <location>
        <begin position="307"/>
        <end position="334"/>
    </location>
</feature>
<dbReference type="Pfam" id="PF00642">
    <property type="entry name" value="zf-CCCH"/>
    <property type="match status" value="1"/>
</dbReference>
<name>A0A9P1BGG2_9DINO</name>
<organism evidence="8">
    <name type="scientific">Cladocopium goreaui</name>
    <dbReference type="NCBI Taxonomy" id="2562237"/>
    <lineage>
        <taxon>Eukaryota</taxon>
        <taxon>Sar</taxon>
        <taxon>Alveolata</taxon>
        <taxon>Dinophyceae</taxon>
        <taxon>Suessiales</taxon>
        <taxon>Symbiodiniaceae</taxon>
        <taxon>Cladocopium</taxon>
    </lineage>
</organism>
<evidence type="ECO:0000256" key="4">
    <source>
        <dbReference type="PROSITE-ProRule" id="PRU00723"/>
    </source>
</evidence>
<protein>
    <recommendedName>
        <fullName evidence="7">C3H1-type domain-containing protein</fullName>
    </recommendedName>
</protein>
<dbReference type="AlphaFoldDB" id="A0A9P1BGG2"/>
<gene>
    <name evidence="8" type="ORF">C1SCF055_LOCUS1559</name>
</gene>
<dbReference type="InterPro" id="IPR000571">
    <property type="entry name" value="Znf_CCCH"/>
</dbReference>
<evidence type="ECO:0000313" key="8">
    <source>
        <dbReference type="EMBL" id="CAI3973029.1"/>
    </source>
</evidence>
<dbReference type="EMBL" id="CAMXCT030000049">
    <property type="protein sequence ID" value="CAL4760341.1"/>
    <property type="molecule type" value="Genomic_DNA"/>
</dbReference>
<feature type="signal peptide" evidence="6">
    <location>
        <begin position="1"/>
        <end position="15"/>
    </location>
</feature>
<evidence type="ECO:0000256" key="6">
    <source>
        <dbReference type="SAM" id="SignalP"/>
    </source>
</evidence>
<keyword evidence="1 4" id="KW-0479">Metal-binding</keyword>
<evidence type="ECO:0000256" key="3">
    <source>
        <dbReference type="ARBA" id="ARBA00022833"/>
    </source>
</evidence>
<keyword evidence="3 4" id="KW-0862">Zinc</keyword>
<dbReference type="EMBL" id="CAMXCT010000049">
    <property type="protein sequence ID" value="CAI3973029.1"/>
    <property type="molecule type" value="Genomic_DNA"/>
</dbReference>
<dbReference type="SMART" id="SM00356">
    <property type="entry name" value="ZnF_C3H1"/>
    <property type="match status" value="1"/>
</dbReference>
<dbReference type="EMBL" id="CAMXCT020000049">
    <property type="protein sequence ID" value="CAL1126404.1"/>
    <property type="molecule type" value="Genomic_DNA"/>
</dbReference>
<feature type="region of interest" description="Disordered" evidence="5">
    <location>
        <begin position="57"/>
        <end position="80"/>
    </location>
</feature>
<reference evidence="8" key="1">
    <citation type="submission" date="2022-10" db="EMBL/GenBank/DDBJ databases">
        <authorList>
            <person name="Chen Y."/>
            <person name="Dougan E. K."/>
            <person name="Chan C."/>
            <person name="Rhodes N."/>
            <person name="Thang M."/>
        </authorList>
    </citation>
    <scope>NUCLEOTIDE SEQUENCE</scope>
</reference>
<dbReference type="GO" id="GO:0008270">
    <property type="term" value="F:zinc ion binding"/>
    <property type="evidence" value="ECO:0007669"/>
    <property type="project" value="UniProtKB-KW"/>
</dbReference>
<keyword evidence="2 4" id="KW-0863">Zinc-finger</keyword>
<dbReference type="OrthoDB" id="449363at2759"/>
<sequence length="334" mass="34478">MLMGLVAAIWAQVSGLGGLHELARSLSPFPAQHLAAVPYAGLPPGKHLRPQVISLSVDESGSKGHGGHGASSPSPAGANKTVPCPRADGTCFAVMNASGSMWAFIGPPDLLPPEQLQYVRPVSCQLVEGLRPASSTLGARAAGVSAGTRCGSAGVSSYATARLSALSPTGVSALSAPGISLCAARLPPSTWALPAAPRLSAATLSAARLPLPAPWHLPAAGCAGCTGAGRPWSASAGTREGQIAISRHGMGEIRFHRFAAEVGSTGTKLRVKPSAEISPPHEGMEFHAIHWNKTGHLARDCPNKGKTGFREMCGDFRRGECKRGDKCRYSHGER</sequence>
<keyword evidence="6" id="KW-0732">Signal</keyword>
<feature type="zinc finger region" description="C3H1-type" evidence="4">
    <location>
        <begin position="307"/>
        <end position="334"/>
    </location>
</feature>
<evidence type="ECO:0000256" key="1">
    <source>
        <dbReference type="ARBA" id="ARBA00022723"/>
    </source>
</evidence>
<dbReference type="SUPFAM" id="SSF90229">
    <property type="entry name" value="CCCH zinc finger"/>
    <property type="match status" value="1"/>
</dbReference>
<accession>A0A9P1BGG2</accession>
<evidence type="ECO:0000256" key="2">
    <source>
        <dbReference type="ARBA" id="ARBA00022771"/>
    </source>
</evidence>